<reference evidence="4 5" key="1">
    <citation type="journal article" date="2011" name="J. Bacteriol.">
        <title>Genome Sequence of the Probiotic Strain Bifidobacterium animalis subsp. lactis CNCM I-2494.</title>
        <authorList>
            <person name="Chervaux C."/>
            <person name="Grimaldi C."/>
            <person name="Bolotin A."/>
            <person name="Quinquis B."/>
            <person name="Legrain-Raspaud S."/>
            <person name="van Hylckama Vlieg J.E."/>
            <person name="Denariaz G."/>
            <person name="Smokvina T."/>
        </authorList>
    </citation>
    <scope>NUCLEOTIDE SEQUENCE [LARGE SCALE GENOMIC DNA]</scope>
    <source>
        <strain evidence="4 5">CNCM I-2494</strain>
    </source>
</reference>
<dbReference type="InterPro" id="IPR003675">
    <property type="entry name" value="Rce1/LyrA-like_dom"/>
</dbReference>
<keyword evidence="2" id="KW-0812">Transmembrane</keyword>
<sequence>MSARSTMTEPGRPQSPQQNTRAGEFQQAWQGEFQQPQYWQEPQQNPWQEPPMNQMGERNAVESARRSYSRIGASFSVMIVVWMALVFVLGIGISMLHREAAHWMWVSLLVSDCSFYLVAVPLAYLMLRSVPEEPTRKFGMTFGELFEWFLVSLAIVFVGGLLGNALAALFSGGMAQNRLDNIVGGIPAWLNILAVVVVGPIVEEWLCRKQIIARVRRYGERLAIVVSALVFALFHLNLYQFFYAFGLGLVLGYIYMRTSQLKYTIGLHMAINFLGSVVGPFFSDWSDAHSAALDAGDVSGPELVVGVAAMLYILLYLVAVVAGVVLLIVKCRRLEFYVTPAQLPKGTACSCAFVNAGMGVFITLTVFGMVLALMNVM</sequence>
<evidence type="ECO:0000313" key="5">
    <source>
        <dbReference type="Proteomes" id="UP000008394"/>
    </source>
</evidence>
<evidence type="ECO:0000313" key="4">
    <source>
        <dbReference type="EMBL" id="AEK29707.1"/>
    </source>
</evidence>
<feature type="transmembrane region" description="Helical" evidence="2">
    <location>
        <begin position="182"/>
        <end position="206"/>
    </location>
</feature>
<dbReference type="Proteomes" id="UP000008394">
    <property type="component" value="Chromosome"/>
</dbReference>
<feature type="transmembrane region" description="Helical" evidence="2">
    <location>
        <begin position="303"/>
        <end position="329"/>
    </location>
</feature>
<dbReference type="InterPro" id="IPR052710">
    <property type="entry name" value="CAAX_protease"/>
</dbReference>
<feature type="region of interest" description="Disordered" evidence="1">
    <location>
        <begin position="1"/>
        <end position="26"/>
    </location>
</feature>
<dbReference type="GO" id="GO:0006508">
    <property type="term" value="P:proteolysis"/>
    <property type="evidence" value="ECO:0007669"/>
    <property type="project" value="UniProtKB-KW"/>
</dbReference>
<dbReference type="KEGG" id="bnm:BALAC2494_00874"/>
<accession>A0A806FG12</accession>
<organism evidence="4 5">
    <name type="scientific">Bifidobacterium animalis subsp. lactis CNCM I-2494</name>
    <dbReference type="NCBI Taxonomy" id="1042403"/>
    <lineage>
        <taxon>Bacteria</taxon>
        <taxon>Bacillati</taxon>
        <taxon>Actinomycetota</taxon>
        <taxon>Actinomycetes</taxon>
        <taxon>Bifidobacteriales</taxon>
        <taxon>Bifidobacteriaceae</taxon>
        <taxon>Bifidobacterium</taxon>
    </lineage>
</organism>
<name>A0A806FG12_BIFAN</name>
<keyword evidence="4" id="KW-0645">Protease</keyword>
<keyword evidence="4" id="KW-0378">Hydrolase</keyword>
<dbReference type="GO" id="GO:0004175">
    <property type="term" value="F:endopeptidase activity"/>
    <property type="evidence" value="ECO:0007669"/>
    <property type="project" value="UniProtKB-ARBA"/>
</dbReference>
<feature type="transmembrane region" description="Helical" evidence="2">
    <location>
        <begin position="218"/>
        <end position="234"/>
    </location>
</feature>
<dbReference type="PANTHER" id="PTHR36435:SF1">
    <property type="entry name" value="CAAX AMINO TERMINAL PROTEASE FAMILY PROTEIN"/>
    <property type="match status" value="1"/>
</dbReference>
<dbReference type="PANTHER" id="PTHR36435">
    <property type="entry name" value="SLR1288 PROTEIN"/>
    <property type="match status" value="1"/>
</dbReference>
<evidence type="ECO:0000259" key="3">
    <source>
        <dbReference type="Pfam" id="PF02517"/>
    </source>
</evidence>
<feature type="domain" description="CAAX prenyl protease 2/Lysostaphin resistance protein A-like" evidence="3">
    <location>
        <begin position="188"/>
        <end position="274"/>
    </location>
</feature>
<feature type="transmembrane region" description="Helical" evidence="2">
    <location>
        <begin position="75"/>
        <end position="97"/>
    </location>
</feature>
<keyword evidence="2" id="KW-0472">Membrane</keyword>
<feature type="transmembrane region" description="Helical" evidence="2">
    <location>
        <begin position="103"/>
        <end position="127"/>
    </location>
</feature>
<protein>
    <submittedName>
        <fullName evidence="4">CAAX amino terminal protease family</fullName>
    </submittedName>
</protein>
<feature type="transmembrane region" description="Helical" evidence="2">
    <location>
        <begin position="350"/>
        <end position="374"/>
    </location>
</feature>
<keyword evidence="2" id="KW-1133">Transmembrane helix</keyword>
<proteinExistence type="predicted"/>
<feature type="transmembrane region" description="Helical" evidence="2">
    <location>
        <begin position="148"/>
        <end position="170"/>
    </location>
</feature>
<gene>
    <name evidence="4" type="ORF">BALAC2494_00874</name>
</gene>
<evidence type="ECO:0000256" key="2">
    <source>
        <dbReference type="SAM" id="Phobius"/>
    </source>
</evidence>
<dbReference type="AlphaFoldDB" id="A0A806FG12"/>
<evidence type="ECO:0000256" key="1">
    <source>
        <dbReference type="SAM" id="MobiDB-lite"/>
    </source>
</evidence>
<dbReference type="Pfam" id="PF02517">
    <property type="entry name" value="Rce1-like"/>
    <property type="match status" value="1"/>
</dbReference>
<dbReference type="GO" id="GO:0080120">
    <property type="term" value="P:CAAX-box protein maturation"/>
    <property type="evidence" value="ECO:0007669"/>
    <property type="project" value="UniProtKB-ARBA"/>
</dbReference>
<dbReference type="EMBL" id="CP002915">
    <property type="protein sequence ID" value="AEK29707.1"/>
    <property type="molecule type" value="Genomic_DNA"/>
</dbReference>